<dbReference type="GO" id="GO:0006084">
    <property type="term" value="P:acetyl-CoA metabolic process"/>
    <property type="evidence" value="ECO:0007669"/>
    <property type="project" value="InterPro"/>
</dbReference>
<keyword evidence="8" id="KW-1185">Reference proteome</keyword>
<dbReference type="GO" id="GO:0004421">
    <property type="term" value="F:hydroxymethylglutaryl-CoA synthase activity"/>
    <property type="evidence" value="ECO:0007669"/>
    <property type="project" value="InterPro"/>
</dbReference>
<evidence type="ECO:0000256" key="3">
    <source>
        <dbReference type="PIRSR" id="PIRSR611554-1"/>
    </source>
</evidence>
<dbReference type="PATRIC" id="fig|396014.3.peg.1535"/>
<dbReference type="Gene3D" id="3.40.47.10">
    <property type="match status" value="2"/>
</dbReference>
<dbReference type="EMBL" id="JDYK01000006">
    <property type="protein sequence ID" value="EWS81657.1"/>
    <property type="molecule type" value="Genomic_DNA"/>
</dbReference>
<accession>Z9JV62</accession>
<feature type="binding site" evidence="4">
    <location>
        <position position="273"/>
    </location>
    <ligand>
        <name>(3S)-3-hydroxy-3-methylglutaryl-CoA</name>
        <dbReference type="ChEBI" id="CHEBI:43074"/>
    </ligand>
</feature>
<evidence type="ECO:0000259" key="6">
    <source>
        <dbReference type="Pfam" id="PF08540"/>
    </source>
</evidence>
<evidence type="ECO:0000256" key="2">
    <source>
        <dbReference type="ARBA" id="ARBA00022679"/>
    </source>
</evidence>
<sequence length="387" mass="41021">MSTVGIHDLELATTHHVLDMADLAEARGVDPNKYVVGIGQSRMSVPAPDEDVVTMAATAAAGIVERHGTDGLRALLVATESGVDQSKSVAAFVHGMLGLPTTVRSVELKQACYGGTAALQMALGIVAREPGAKVLVISTDVARYALETPGEPTQGAAAVALLVTADPAMLAIEPIAGVATIDVDDFWRPNDSSTAVVDGALSMGAYLSSLTAAWDDFAARGGVPIEQIDRFLHHQPFTKMARKAHMSLARHVGVKLPAEAMESGLVYNRELGNSYTASLYVALASMLDAEDDLAGKRLGLFSYGSGSVGEFFTGIVQDGYRSVRRPEADRAAIENREPVTVAQYVDLHRTVLTSGEDVDTPRVTRAPFRFAGIRGRARRYERTGSAA</sequence>
<dbReference type="SUPFAM" id="SSF53901">
    <property type="entry name" value="Thiolase-like"/>
    <property type="match status" value="2"/>
</dbReference>
<evidence type="ECO:0000256" key="1">
    <source>
        <dbReference type="ARBA" id="ARBA00007061"/>
    </source>
</evidence>
<feature type="active site" description="Acyl-thioester intermediate" evidence="3">
    <location>
        <position position="112"/>
    </location>
</feature>
<dbReference type="STRING" id="396014.BF93_15950"/>
<proteinExistence type="inferred from homology"/>
<dbReference type="NCBIfam" id="TIGR01835">
    <property type="entry name" value="HMG-CoA-S_prok"/>
    <property type="match status" value="1"/>
</dbReference>
<name>Z9JV62_9MICO</name>
<dbReference type="PANTHER" id="PTHR43323">
    <property type="entry name" value="3-HYDROXY-3-METHYLGLUTARYL COENZYME A SYNTHASE"/>
    <property type="match status" value="1"/>
</dbReference>
<dbReference type="Pfam" id="PF01154">
    <property type="entry name" value="HMG_CoA_synt_N"/>
    <property type="match status" value="1"/>
</dbReference>
<dbReference type="eggNOG" id="COG3425">
    <property type="taxonomic scope" value="Bacteria"/>
</dbReference>
<evidence type="ECO:0000256" key="4">
    <source>
        <dbReference type="PIRSR" id="PIRSR611554-2"/>
    </source>
</evidence>
<feature type="active site" description="Proton donor/acceptor" evidence="3">
    <location>
        <position position="80"/>
    </location>
</feature>
<dbReference type="RefSeq" id="WP_038371735.1">
    <property type="nucleotide sequence ID" value="NZ_KK069991.1"/>
</dbReference>
<reference evidence="7 8" key="1">
    <citation type="submission" date="2014-02" db="EMBL/GenBank/DDBJ databases">
        <title>Genome sequence of Brachybacterium phenoliresistens strain W13A50.</title>
        <authorList>
            <person name="Wang X."/>
        </authorList>
    </citation>
    <scope>NUCLEOTIDE SEQUENCE [LARGE SCALE GENOMIC DNA]</scope>
    <source>
        <strain evidence="7 8">W13A50</strain>
    </source>
</reference>
<dbReference type="Proteomes" id="UP000023067">
    <property type="component" value="Unassembled WGS sequence"/>
</dbReference>
<comment type="similarity">
    <text evidence="1">Belongs to the thiolase-like superfamily. HMG-CoA synthase family.</text>
</comment>
<feature type="active site" description="Proton donor/acceptor" evidence="3">
    <location>
        <position position="234"/>
    </location>
</feature>
<keyword evidence="2" id="KW-0808">Transferase</keyword>
<dbReference type="Pfam" id="PF08540">
    <property type="entry name" value="HMG_CoA_synt_C"/>
    <property type="match status" value="1"/>
</dbReference>
<protein>
    <submittedName>
        <fullName evidence="7">3-hydroxy-3-methylglutaryl-CoA synthase</fullName>
    </submittedName>
</protein>
<organism evidence="7 8">
    <name type="scientific">Brachybacterium phenoliresistens</name>
    <dbReference type="NCBI Taxonomy" id="396014"/>
    <lineage>
        <taxon>Bacteria</taxon>
        <taxon>Bacillati</taxon>
        <taxon>Actinomycetota</taxon>
        <taxon>Actinomycetes</taxon>
        <taxon>Micrococcales</taxon>
        <taxon>Dermabacteraceae</taxon>
        <taxon>Brachybacterium</taxon>
    </lineage>
</organism>
<dbReference type="OrthoDB" id="9769523at2"/>
<evidence type="ECO:0000259" key="5">
    <source>
        <dbReference type="Pfam" id="PF01154"/>
    </source>
</evidence>
<dbReference type="InterPro" id="IPR011554">
    <property type="entry name" value="HMG_CoA_synthase_prok"/>
</dbReference>
<dbReference type="InterPro" id="IPR016039">
    <property type="entry name" value="Thiolase-like"/>
</dbReference>
<dbReference type="InterPro" id="IPR013746">
    <property type="entry name" value="HMG_CoA_synt_C_dom"/>
</dbReference>
<feature type="binding site" evidence="4">
    <location>
        <position position="144"/>
    </location>
    <ligand>
        <name>(3S)-3-hydroxy-3-methylglutaryl-CoA</name>
        <dbReference type="ChEBI" id="CHEBI:43074"/>
    </ligand>
</feature>
<evidence type="ECO:0000313" key="8">
    <source>
        <dbReference type="Proteomes" id="UP000023067"/>
    </source>
</evidence>
<feature type="domain" description="Hydroxymethylglutaryl-coenzyme A synthase C-terminal" evidence="6">
    <location>
        <begin position="261"/>
        <end position="321"/>
    </location>
</feature>
<gene>
    <name evidence="7" type="ORF">BF93_15950</name>
</gene>
<comment type="caution">
    <text evidence="7">The sequence shown here is derived from an EMBL/GenBank/DDBJ whole genome shotgun (WGS) entry which is preliminary data.</text>
</comment>
<dbReference type="HOGENOM" id="CLU_008065_3_2_11"/>
<dbReference type="PANTHER" id="PTHR43323:SF2">
    <property type="entry name" value="HYDROXYMETHYLGLUTARYL-COA SYNTHASE"/>
    <property type="match status" value="1"/>
</dbReference>
<feature type="binding site" evidence="4">
    <location>
        <position position="30"/>
    </location>
    <ligand>
        <name>(3S)-3-hydroxy-3-methylglutaryl-CoA</name>
        <dbReference type="ChEBI" id="CHEBI:43074"/>
    </ligand>
</feature>
<evidence type="ECO:0000313" key="7">
    <source>
        <dbReference type="EMBL" id="EWS81657.1"/>
    </source>
</evidence>
<feature type="domain" description="Hydroxymethylglutaryl-coenzyme A synthase N-terminal" evidence="5">
    <location>
        <begin position="3"/>
        <end position="166"/>
    </location>
</feature>
<dbReference type="AlphaFoldDB" id="Z9JV62"/>
<feature type="binding site" evidence="4">
    <location>
        <position position="243"/>
    </location>
    <ligand>
        <name>(3S)-3-hydroxy-3-methylglutaryl-CoA</name>
        <dbReference type="ChEBI" id="CHEBI:43074"/>
    </ligand>
</feature>
<dbReference type="InterPro" id="IPR013528">
    <property type="entry name" value="HMG_CoA_synth_N"/>
</dbReference>
<dbReference type="CDD" id="cd00827">
    <property type="entry name" value="init_cond_enzymes"/>
    <property type="match status" value="1"/>
</dbReference>